<protein>
    <recommendedName>
        <fullName evidence="3">DUF4259 domain-containing protein</fullName>
    </recommendedName>
</protein>
<comment type="caution">
    <text evidence="1">The sequence shown here is derived from an EMBL/GenBank/DDBJ whole genome shotgun (WGS) entry which is preliminary data.</text>
</comment>
<evidence type="ECO:0000313" key="1">
    <source>
        <dbReference type="EMBL" id="MDO7844589.1"/>
    </source>
</evidence>
<proteinExistence type="predicted"/>
<reference evidence="1" key="1">
    <citation type="submission" date="2023-07" db="EMBL/GenBank/DDBJ databases">
        <authorList>
            <person name="Kim M.K."/>
        </authorList>
    </citation>
    <scope>NUCLEOTIDE SEQUENCE</scope>
    <source>
        <strain evidence="1">CA1-15</strain>
    </source>
</reference>
<evidence type="ECO:0000313" key="2">
    <source>
        <dbReference type="Proteomes" id="UP001176468"/>
    </source>
</evidence>
<organism evidence="1 2">
    <name type="scientific">Sphingomonas immobilis</name>
    <dbReference type="NCBI Taxonomy" id="3063997"/>
    <lineage>
        <taxon>Bacteria</taxon>
        <taxon>Pseudomonadati</taxon>
        <taxon>Pseudomonadota</taxon>
        <taxon>Alphaproteobacteria</taxon>
        <taxon>Sphingomonadales</taxon>
        <taxon>Sphingomonadaceae</taxon>
        <taxon>Sphingomonas</taxon>
    </lineage>
</organism>
<evidence type="ECO:0008006" key="3">
    <source>
        <dbReference type="Google" id="ProtNLM"/>
    </source>
</evidence>
<dbReference type="Pfam" id="PF22011">
    <property type="entry name" value="DUF6931"/>
    <property type="match status" value="1"/>
</dbReference>
<sequence>MSEWSIIRFTEARQVAELAGHDEDSLPDPAVSVRAHYDKVRAEEGGTYAALEFIGVALPRLEAINWAAHILDTESRNRELKLRDRQTLDYCLRWLGDPTDANRHAAHEAAQAASPREPERLLGFAVYYSGGSISLPDLPPVLPPPEAAARFAVGAIATAAYRTDAPELLFERALALAEAVASKGIGALS</sequence>
<accession>A0ABT9A427</accession>
<dbReference type="InterPro" id="IPR053855">
    <property type="entry name" value="DUF6931"/>
</dbReference>
<dbReference type="RefSeq" id="WP_304562982.1">
    <property type="nucleotide sequence ID" value="NZ_JAUQSZ010000017.1"/>
</dbReference>
<name>A0ABT9A427_9SPHN</name>
<keyword evidence="2" id="KW-1185">Reference proteome</keyword>
<dbReference type="EMBL" id="JAUQSZ010000017">
    <property type="protein sequence ID" value="MDO7844589.1"/>
    <property type="molecule type" value="Genomic_DNA"/>
</dbReference>
<dbReference type="Proteomes" id="UP001176468">
    <property type="component" value="Unassembled WGS sequence"/>
</dbReference>
<gene>
    <name evidence="1" type="ORF">Q5H94_19820</name>
</gene>